<comment type="caution">
    <text evidence="2">The sequence shown here is derived from an EMBL/GenBank/DDBJ whole genome shotgun (WGS) entry which is preliminary data.</text>
</comment>
<feature type="transmembrane region" description="Helical" evidence="1">
    <location>
        <begin position="86"/>
        <end position="102"/>
    </location>
</feature>
<accession>A0A9W6SGB9</accession>
<dbReference type="InterPro" id="IPR045590">
    <property type="entry name" value="DUF6463"/>
</dbReference>
<proteinExistence type="predicted"/>
<feature type="transmembrane region" description="Helical" evidence="1">
    <location>
        <begin position="52"/>
        <end position="74"/>
    </location>
</feature>
<gene>
    <name evidence="2" type="ORF">Afil01_14370</name>
</gene>
<organism evidence="2 3">
    <name type="scientific">Actinorhabdospora filicis</name>
    <dbReference type="NCBI Taxonomy" id="1785913"/>
    <lineage>
        <taxon>Bacteria</taxon>
        <taxon>Bacillati</taxon>
        <taxon>Actinomycetota</taxon>
        <taxon>Actinomycetes</taxon>
        <taxon>Micromonosporales</taxon>
        <taxon>Micromonosporaceae</taxon>
        <taxon>Actinorhabdospora</taxon>
    </lineage>
</organism>
<keyword evidence="3" id="KW-1185">Reference proteome</keyword>
<dbReference type="AlphaFoldDB" id="A0A9W6SGB9"/>
<dbReference type="EMBL" id="BSTX01000001">
    <property type="protein sequence ID" value="GLZ76630.1"/>
    <property type="molecule type" value="Genomic_DNA"/>
</dbReference>
<evidence type="ECO:0000313" key="3">
    <source>
        <dbReference type="Proteomes" id="UP001165079"/>
    </source>
</evidence>
<evidence type="ECO:0000256" key="1">
    <source>
        <dbReference type="SAM" id="Phobius"/>
    </source>
</evidence>
<keyword evidence="1" id="KW-0472">Membrane</keyword>
<protein>
    <submittedName>
        <fullName evidence="2">Uncharacterized protein</fullName>
    </submittedName>
</protein>
<dbReference type="RefSeq" id="WP_285661796.1">
    <property type="nucleotide sequence ID" value="NZ_BSTX01000001.1"/>
</dbReference>
<dbReference type="Proteomes" id="UP001165079">
    <property type="component" value="Unassembled WGS sequence"/>
</dbReference>
<dbReference type="Pfam" id="PF20064">
    <property type="entry name" value="DUF6463"/>
    <property type="match status" value="1"/>
</dbReference>
<name>A0A9W6SGB9_9ACTN</name>
<reference evidence="2" key="1">
    <citation type="submission" date="2023-03" db="EMBL/GenBank/DDBJ databases">
        <title>Actinorhabdospora filicis NBRC 111898.</title>
        <authorList>
            <person name="Ichikawa N."/>
            <person name="Sato H."/>
            <person name="Tonouchi N."/>
        </authorList>
    </citation>
    <scope>NUCLEOTIDE SEQUENCE</scope>
    <source>
        <strain evidence="2">NBRC 111898</strain>
    </source>
</reference>
<keyword evidence="1" id="KW-1133">Transmembrane helix</keyword>
<keyword evidence="1" id="KW-0812">Transmembrane</keyword>
<evidence type="ECO:0000313" key="2">
    <source>
        <dbReference type="EMBL" id="GLZ76630.1"/>
    </source>
</evidence>
<sequence length="138" mass="15006">MRKTLWAGRIMMALGVIHLVLMTGLAYKHVPGWFGLELWDPKADPTSIQPSLGAFWSSYGSFSVPLLLLGAFTVHQGRRGVPVPRFVGWGVGLWALGGAYLLEPTPFVLALIPAILILKDRSPREDQATAAPNTSPTK</sequence>